<dbReference type="InterPro" id="IPR001509">
    <property type="entry name" value="Epimerase_deHydtase"/>
</dbReference>
<comment type="caution">
    <text evidence="3">The sequence shown here is derived from an EMBL/GenBank/DDBJ whole genome shotgun (WGS) entry which is preliminary data.</text>
</comment>
<dbReference type="Gene3D" id="3.90.25.10">
    <property type="entry name" value="UDP-galactose 4-epimerase, domain 1"/>
    <property type="match status" value="1"/>
</dbReference>
<dbReference type="Gene3D" id="3.40.50.720">
    <property type="entry name" value="NAD(P)-binding Rossmann-like Domain"/>
    <property type="match status" value="1"/>
</dbReference>
<gene>
    <name evidence="3" type="ORF">J4203_07165</name>
</gene>
<dbReference type="CDD" id="cd05234">
    <property type="entry name" value="UDP_G4E_2_SDR_e"/>
    <property type="match status" value="1"/>
</dbReference>
<organism evidence="3 4">
    <name type="scientific">Candidatus Iainarchaeum sp</name>
    <dbReference type="NCBI Taxonomy" id="3101447"/>
    <lineage>
        <taxon>Archaea</taxon>
        <taxon>Candidatus Iainarchaeota</taxon>
        <taxon>Candidatus Iainarchaeia</taxon>
        <taxon>Candidatus Iainarchaeales</taxon>
        <taxon>Candidatus Iainarchaeaceae</taxon>
        <taxon>Candidatus Iainarchaeum</taxon>
    </lineage>
</organism>
<dbReference type="AlphaFoldDB" id="A0A8T4LA68"/>
<dbReference type="PANTHER" id="PTHR43000">
    <property type="entry name" value="DTDP-D-GLUCOSE 4,6-DEHYDRATASE-RELATED"/>
    <property type="match status" value="1"/>
</dbReference>
<evidence type="ECO:0000256" key="1">
    <source>
        <dbReference type="ARBA" id="ARBA00007637"/>
    </source>
</evidence>
<evidence type="ECO:0000313" key="3">
    <source>
        <dbReference type="EMBL" id="MBS3063614.1"/>
    </source>
</evidence>
<dbReference type="EMBL" id="JAGVWE010000006">
    <property type="protein sequence ID" value="MBS3063614.1"/>
    <property type="molecule type" value="Genomic_DNA"/>
</dbReference>
<feature type="domain" description="NAD-dependent epimerase/dehydratase" evidence="2">
    <location>
        <begin position="3"/>
        <end position="238"/>
    </location>
</feature>
<dbReference type="SUPFAM" id="SSF51735">
    <property type="entry name" value="NAD(P)-binding Rossmann-fold domains"/>
    <property type="match status" value="1"/>
</dbReference>
<dbReference type="Pfam" id="PF01370">
    <property type="entry name" value="Epimerase"/>
    <property type="match status" value="1"/>
</dbReference>
<dbReference type="Proteomes" id="UP000678237">
    <property type="component" value="Unassembled WGS sequence"/>
</dbReference>
<evidence type="ECO:0000313" key="4">
    <source>
        <dbReference type="Proteomes" id="UP000678237"/>
    </source>
</evidence>
<name>A0A8T4LA68_9ARCH</name>
<proteinExistence type="inferred from homology"/>
<sequence length="311" mass="34220">MKALVTGGAGFIGSHLVAALLQQGHEVTCFDNFSTGRKAYLKPFEKNKSFKLVKADLLNLAAVKKAVKGQDLVWHLAANADVRGGFTRTHVDLEQNVLATWNVLEAMRLAGVKKLAFASTSAVYGEARQLPIPESYAPVFPWSVYGASKVGAEAFVSAYANLFGLQAWLFRFANIVGKNSTHGVIPDFLAKLHKNPRELEILGDGHQSKPFLHVSDCVNAMLYIARHEKAPISVYNLGSMDWLVIKKLAEIVCEEMKLENVKLRYTGGRSGWPGDVPKYMLDISALRKLGFTPKYNSEQAVRLAVKENLSG</sequence>
<reference evidence="3" key="2">
    <citation type="submission" date="2021-05" db="EMBL/GenBank/DDBJ databases">
        <title>Protein family content uncovers lineage relationships and bacterial pathway maintenance mechanisms in DPANN archaea.</title>
        <authorList>
            <person name="Castelle C.J."/>
            <person name="Meheust R."/>
            <person name="Jaffe A.L."/>
            <person name="Seitz K."/>
            <person name="Gong X."/>
            <person name="Baker B.J."/>
            <person name="Banfield J.F."/>
        </authorList>
    </citation>
    <scope>NUCLEOTIDE SEQUENCE</scope>
    <source>
        <strain evidence="3">RIFCSPLOWO2_01_FULL_58_19</strain>
    </source>
</reference>
<evidence type="ECO:0000259" key="2">
    <source>
        <dbReference type="Pfam" id="PF01370"/>
    </source>
</evidence>
<dbReference type="InterPro" id="IPR036291">
    <property type="entry name" value="NAD(P)-bd_dom_sf"/>
</dbReference>
<comment type="similarity">
    <text evidence="1">Belongs to the NAD(P)-dependent epimerase/dehydratase family.</text>
</comment>
<protein>
    <submittedName>
        <fullName evidence="3">SDR family NAD(P)-dependent oxidoreductase</fullName>
    </submittedName>
</protein>
<accession>A0A8T4LA68</accession>
<reference evidence="3" key="1">
    <citation type="submission" date="2021-03" db="EMBL/GenBank/DDBJ databases">
        <authorList>
            <person name="Jaffe A."/>
        </authorList>
    </citation>
    <scope>NUCLEOTIDE SEQUENCE</scope>
    <source>
        <strain evidence="3">RIFCSPLOWO2_01_FULL_58_19</strain>
    </source>
</reference>